<organism evidence="1 2">
    <name type="scientific">Mytilus coruscus</name>
    <name type="common">Sea mussel</name>
    <dbReference type="NCBI Taxonomy" id="42192"/>
    <lineage>
        <taxon>Eukaryota</taxon>
        <taxon>Metazoa</taxon>
        <taxon>Spiralia</taxon>
        <taxon>Lophotrochozoa</taxon>
        <taxon>Mollusca</taxon>
        <taxon>Bivalvia</taxon>
        <taxon>Autobranchia</taxon>
        <taxon>Pteriomorphia</taxon>
        <taxon>Mytilida</taxon>
        <taxon>Mytiloidea</taxon>
        <taxon>Mytilidae</taxon>
        <taxon>Mytilinae</taxon>
        <taxon>Mytilus</taxon>
    </lineage>
</organism>
<reference evidence="1 2" key="1">
    <citation type="submission" date="2020-06" db="EMBL/GenBank/DDBJ databases">
        <authorList>
            <person name="Li R."/>
            <person name="Bekaert M."/>
        </authorList>
    </citation>
    <scope>NUCLEOTIDE SEQUENCE [LARGE SCALE GENOMIC DNA]</scope>
    <source>
        <strain evidence="2">wild</strain>
    </source>
</reference>
<dbReference type="Proteomes" id="UP000507470">
    <property type="component" value="Unassembled WGS sequence"/>
</dbReference>
<protein>
    <submittedName>
        <fullName evidence="1">Uncharacterized protein</fullName>
    </submittedName>
</protein>
<dbReference type="Gene3D" id="1.10.1410.40">
    <property type="match status" value="1"/>
</dbReference>
<evidence type="ECO:0000313" key="1">
    <source>
        <dbReference type="EMBL" id="CAC5390443.1"/>
    </source>
</evidence>
<sequence>MIEHDSEENVLKLFHLVLDYMKKCLTTQKLQHYFIESNLSDGMDPEEASSINLHILEIKKNPEKELRVYLSRDGYDQEQCETITRRKFQEFLIDFNDHQLTLDIFKSLFDELFKEKEKFLEAFTDVLTIVFDDYVESKAKKRNTIGTSLLLWVLKFKIVKEILINERISYFLDFVEIDNEKGNLLILKFLSLSIQHQMEKEKK</sequence>
<gene>
    <name evidence="1" type="ORF">MCOR_25540</name>
</gene>
<proteinExistence type="predicted"/>
<dbReference type="EMBL" id="CACVKT020004528">
    <property type="protein sequence ID" value="CAC5390443.1"/>
    <property type="molecule type" value="Genomic_DNA"/>
</dbReference>
<evidence type="ECO:0000313" key="2">
    <source>
        <dbReference type="Proteomes" id="UP000507470"/>
    </source>
</evidence>
<keyword evidence="2" id="KW-1185">Reference proteome</keyword>
<dbReference type="AlphaFoldDB" id="A0A6J8C2P0"/>
<name>A0A6J8C2P0_MYTCO</name>
<accession>A0A6J8C2P0</accession>